<dbReference type="STRING" id="1605367.AFM12_05990"/>
<keyword evidence="2" id="KW-1185">Reference proteome</keyword>
<gene>
    <name evidence="1" type="ORF">AFM12_05990</name>
</gene>
<sequence>MVSRKRKNLHAAQLQEISAKCQPFLTELAFEGTIPEEYRDLEKQLRSTNNGKWIILNELIKIRKYFQGEAASYIEEYYTKNRLYKLSLNKLYSTKQHQKIVAINEIMDMNYLGATRSLLQFIHKEKSPELVSNALIALTKLDYKLGLNRIIEQDIYLSDWFQLQVIKILDEGKVYEIPPLVKWTKKSTSHALMGLRLLIFSGAMDQMDELSSLLNHENDKLRLETIKAFRTLEYDEISFTLILRYYNEPTRNKCEIIRTLEVLNYKQNLAFIRLCAKSDDSEIQRVAKEALRRLTPEEIRLGVNAPIIHLFTPTLQRAV</sequence>
<dbReference type="PATRIC" id="fig|1605367.3.peg.2560"/>
<reference evidence="1 2" key="1">
    <citation type="submission" date="2015-07" db="EMBL/GenBank/DDBJ databases">
        <title>The draft genome sequence of Leadbetterella sp. JN14-9.</title>
        <authorList>
            <person name="Liu Y."/>
            <person name="Du J."/>
            <person name="Shao Z."/>
        </authorList>
    </citation>
    <scope>NUCLEOTIDE SEQUENCE [LARGE SCALE GENOMIC DNA]</scope>
    <source>
        <strain evidence="1 2">JN14-9</strain>
    </source>
</reference>
<evidence type="ECO:0008006" key="3">
    <source>
        <dbReference type="Google" id="ProtNLM"/>
    </source>
</evidence>
<evidence type="ECO:0000313" key="2">
    <source>
        <dbReference type="Proteomes" id="UP000050454"/>
    </source>
</evidence>
<dbReference type="InterPro" id="IPR011989">
    <property type="entry name" value="ARM-like"/>
</dbReference>
<organism evidence="1 2">
    <name type="scientific">Jiulongibacter sediminis</name>
    <dbReference type="NCBI Taxonomy" id="1605367"/>
    <lineage>
        <taxon>Bacteria</taxon>
        <taxon>Pseudomonadati</taxon>
        <taxon>Bacteroidota</taxon>
        <taxon>Cytophagia</taxon>
        <taxon>Cytophagales</taxon>
        <taxon>Leadbetterellaceae</taxon>
        <taxon>Jiulongibacter</taxon>
    </lineage>
</organism>
<proteinExistence type="predicted"/>
<name>A0A0N8H9S8_9BACT</name>
<evidence type="ECO:0000313" key="1">
    <source>
        <dbReference type="EMBL" id="KPM48212.1"/>
    </source>
</evidence>
<dbReference type="Proteomes" id="UP000050454">
    <property type="component" value="Unassembled WGS sequence"/>
</dbReference>
<accession>A0A0N8H9S8</accession>
<dbReference type="SUPFAM" id="SSF48371">
    <property type="entry name" value="ARM repeat"/>
    <property type="match status" value="1"/>
</dbReference>
<dbReference type="EMBL" id="LGTQ01000006">
    <property type="protein sequence ID" value="KPM48212.1"/>
    <property type="molecule type" value="Genomic_DNA"/>
</dbReference>
<comment type="caution">
    <text evidence="1">The sequence shown here is derived from an EMBL/GenBank/DDBJ whole genome shotgun (WGS) entry which is preliminary data.</text>
</comment>
<dbReference type="AlphaFoldDB" id="A0A0N8H9S8"/>
<dbReference type="InterPro" id="IPR016024">
    <property type="entry name" value="ARM-type_fold"/>
</dbReference>
<dbReference type="Gene3D" id="1.25.10.10">
    <property type="entry name" value="Leucine-rich Repeat Variant"/>
    <property type="match status" value="1"/>
</dbReference>
<protein>
    <recommendedName>
        <fullName evidence="3">HEAT repeat domain-containing protein</fullName>
    </recommendedName>
</protein>